<name>A0AAV7C5R6_ENGPU</name>
<accession>A0AAV7C5R6</accession>
<evidence type="ECO:0000313" key="2">
    <source>
        <dbReference type="Proteomes" id="UP000824782"/>
    </source>
</evidence>
<dbReference type="EMBL" id="WNYA01000003">
    <property type="protein sequence ID" value="KAG8580233.1"/>
    <property type="molecule type" value="Genomic_DNA"/>
</dbReference>
<proteinExistence type="predicted"/>
<dbReference type="AlphaFoldDB" id="A0AAV7C5R6"/>
<organism evidence="1 2">
    <name type="scientific">Engystomops pustulosus</name>
    <name type="common">Tungara frog</name>
    <name type="synonym">Physalaemus pustulosus</name>
    <dbReference type="NCBI Taxonomy" id="76066"/>
    <lineage>
        <taxon>Eukaryota</taxon>
        <taxon>Metazoa</taxon>
        <taxon>Chordata</taxon>
        <taxon>Craniata</taxon>
        <taxon>Vertebrata</taxon>
        <taxon>Euteleostomi</taxon>
        <taxon>Amphibia</taxon>
        <taxon>Batrachia</taxon>
        <taxon>Anura</taxon>
        <taxon>Neobatrachia</taxon>
        <taxon>Hyloidea</taxon>
        <taxon>Leptodactylidae</taxon>
        <taxon>Leiuperinae</taxon>
        <taxon>Engystomops</taxon>
    </lineage>
</organism>
<dbReference type="Proteomes" id="UP000824782">
    <property type="component" value="Unassembled WGS sequence"/>
</dbReference>
<comment type="caution">
    <text evidence="1">The sequence shown here is derived from an EMBL/GenBank/DDBJ whole genome shotgun (WGS) entry which is preliminary data.</text>
</comment>
<keyword evidence="2" id="KW-1185">Reference proteome</keyword>
<protein>
    <submittedName>
        <fullName evidence="1">Uncharacterized protein</fullName>
    </submittedName>
</protein>
<sequence>MLLLRHGISWAFDGSSLWWLLPFIYLPNGKEEQKKLVPVSILQSSEILYRRQSLSISMCCYVMITLLGSSCSYPTTIYLSWCHLV</sequence>
<evidence type="ECO:0000313" key="1">
    <source>
        <dbReference type="EMBL" id="KAG8580233.1"/>
    </source>
</evidence>
<reference evidence="1" key="1">
    <citation type="thesis" date="2020" institute="ProQuest LLC" country="789 East Eisenhower Parkway, Ann Arbor, MI, USA">
        <title>Comparative Genomics and Chromosome Evolution.</title>
        <authorList>
            <person name="Mudd A.B."/>
        </authorList>
    </citation>
    <scope>NUCLEOTIDE SEQUENCE</scope>
    <source>
        <strain evidence="1">237g6f4</strain>
        <tissue evidence="1">Blood</tissue>
    </source>
</reference>
<gene>
    <name evidence="1" type="ORF">GDO81_007202</name>
</gene>